<dbReference type="Proteomes" id="UP000190105">
    <property type="component" value="Unassembled WGS sequence"/>
</dbReference>
<evidence type="ECO:0000313" key="2">
    <source>
        <dbReference type="Proteomes" id="UP000190105"/>
    </source>
</evidence>
<gene>
    <name evidence="1" type="ORF">SAMN05443428_103148</name>
</gene>
<reference evidence="2" key="1">
    <citation type="submission" date="2017-02" db="EMBL/GenBank/DDBJ databases">
        <authorList>
            <person name="Varghese N."/>
            <person name="Submissions S."/>
        </authorList>
    </citation>
    <scope>NUCLEOTIDE SEQUENCE [LARGE SCALE GENOMIC DNA]</scope>
    <source>
        <strain evidence="2">USBA 833</strain>
    </source>
</reference>
<keyword evidence="2" id="KW-1185">Reference proteome</keyword>
<accession>A0A1T4WTP9</accession>
<organism evidence="1 2">
    <name type="scientific">Caloramator quimbayensis</name>
    <dbReference type="NCBI Taxonomy" id="1147123"/>
    <lineage>
        <taxon>Bacteria</taxon>
        <taxon>Bacillati</taxon>
        <taxon>Bacillota</taxon>
        <taxon>Clostridia</taxon>
        <taxon>Eubacteriales</taxon>
        <taxon>Clostridiaceae</taxon>
        <taxon>Caloramator</taxon>
    </lineage>
</organism>
<dbReference type="EMBL" id="FUYH01000003">
    <property type="protein sequence ID" value="SKA79991.1"/>
    <property type="molecule type" value="Genomic_DNA"/>
</dbReference>
<proteinExistence type="predicted"/>
<dbReference type="AlphaFoldDB" id="A0A1T4WTP9"/>
<protein>
    <submittedName>
        <fullName evidence="1">Uncharacterized protein</fullName>
    </submittedName>
</protein>
<dbReference type="RefSeq" id="WP_078695602.1">
    <property type="nucleotide sequence ID" value="NZ_FUYH01000003.1"/>
</dbReference>
<dbReference type="STRING" id="1147123.SAMN05443428_103148"/>
<name>A0A1T4WTP9_9CLOT</name>
<dbReference type="OrthoDB" id="9880508at2"/>
<evidence type="ECO:0000313" key="1">
    <source>
        <dbReference type="EMBL" id="SKA79991.1"/>
    </source>
</evidence>
<sequence length="73" mass="8716">MKSKEEIRRMINEIDSQIHQNEVEINNIRRTWEGIDASSSERILQANDEIMHLENQRQVLSWMLEDKTQGTTF</sequence>